<protein>
    <recommendedName>
        <fullName evidence="5">Secreted protein</fullName>
    </recommendedName>
</protein>
<evidence type="ECO:0000256" key="2">
    <source>
        <dbReference type="SAM" id="SignalP"/>
    </source>
</evidence>
<dbReference type="EMBL" id="CAMAPE010000008">
    <property type="protein sequence ID" value="CAH9072869.1"/>
    <property type="molecule type" value="Genomic_DNA"/>
</dbReference>
<evidence type="ECO:0008006" key="5">
    <source>
        <dbReference type="Google" id="ProtNLM"/>
    </source>
</evidence>
<feature type="compositionally biased region" description="Low complexity" evidence="1">
    <location>
        <begin position="43"/>
        <end position="56"/>
    </location>
</feature>
<proteinExistence type="predicted"/>
<accession>A0A9P0YQM4</accession>
<feature type="signal peptide" evidence="2">
    <location>
        <begin position="1"/>
        <end position="32"/>
    </location>
</feature>
<evidence type="ECO:0000313" key="3">
    <source>
        <dbReference type="EMBL" id="CAH9072869.1"/>
    </source>
</evidence>
<dbReference type="AlphaFoldDB" id="A0A9P0YQM4"/>
<dbReference type="PANTHER" id="PTHR36619:SF2">
    <property type="entry name" value="OS04G0208900 PROTEIN"/>
    <property type="match status" value="1"/>
</dbReference>
<sequence length="132" mass="14550">MYASLGNLLARHKFVIVCMLVVSMTLLDRVGGERASPDRRVPSKTTMTTTKSSVSSGASHEGVSDDKKGEGEVELRGPLKQGRMPAFHGKEIKDCLPKGFRHASAPSRYVNYHILGSFRCSDPPHPRHHQKP</sequence>
<name>A0A9P0YQM4_CUSEU</name>
<feature type="region of interest" description="Disordered" evidence="1">
    <location>
        <begin position="31"/>
        <end position="88"/>
    </location>
</feature>
<feature type="chain" id="PRO_5040176414" description="Secreted protein" evidence="2">
    <location>
        <begin position="33"/>
        <end position="132"/>
    </location>
</feature>
<feature type="compositionally biased region" description="Basic and acidic residues" evidence="1">
    <location>
        <begin position="62"/>
        <end position="77"/>
    </location>
</feature>
<reference evidence="3" key="1">
    <citation type="submission" date="2022-07" db="EMBL/GenBank/DDBJ databases">
        <authorList>
            <person name="Macas J."/>
            <person name="Novak P."/>
            <person name="Neumann P."/>
        </authorList>
    </citation>
    <scope>NUCLEOTIDE SEQUENCE</scope>
</reference>
<dbReference type="OrthoDB" id="1052227at2759"/>
<keyword evidence="4" id="KW-1185">Reference proteome</keyword>
<evidence type="ECO:0000313" key="4">
    <source>
        <dbReference type="Proteomes" id="UP001152484"/>
    </source>
</evidence>
<evidence type="ECO:0000256" key="1">
    <source>
        <dbReference type="SAM" id="MobiDB-lite"/>
    </source>
</evidence>
<gene>
    <name evidence="3" type="ORF">CEURO_LOCUS4555</name>
</gene>
<dbReference type="Proteomes" id="UP001152484">
    <property type="component" value="Unassembled WGS sequence"/>
</dbReference>
<dbReference type="PANTHER" id="PTHR36619">
    <property type="entry name" value="OS04G0208900 PROTEIN"/>
    <property type="match status" value="1"/>
</dbReference>
<comment type="caution">
    <text evidence="3">The sequence shown here is derived from an EMBL/GenBank/DDBJ whole genome shotgun (WGS) entry which is preliminary data.</text>
</comment>
<organism evidence="3 4">
    <name type="scientific">Cuscuta europaea</name>
    <name type="common">European dodder</name>
    <dbReference type="NCBI Taxonomy" id="41803"/>
    <lineage>
        <taxon>Eukaryota</taxon>
        <taxon>Viridiplantae</taxon>
        <taxon>Streptophyta</taxon>
        <taxon>Embryophyta</taxon>
        <taxon>Tracheophyta</taxon>
        <taxon>Spermatophyta</taxon>
        <taxon>Magnoliopsida</taxon>
        <taxon>eudicotyledons</taxon>
        <taxon>Gunneridae</taxon>
        <taxon>Pentapetalae</taxon>
        <taxon>asterids</taxon>
        <taxon>lamiids</taxon>
        <taxon>Solanales</taxon>
        <taxon>Convolvulaceae</taxon>
        <taxon>Cuscuteae</taxon>
        <taxon>Cuscuta</taxon>
        <taxon>Cuscuta subgen. Cuscuta</taxon>
    </lineage>
</organism>
<keyword evidence="2" id="KW-0732">Signal</keyword>
<feature type="compositionally biased region" description="Basic and acidic residues" evidence="1">
    <location>
        <begin position="31"/>
        <end position="41"/>
    </location>
</feature>